<sequence>MQNQPENELMRLNEVMDAVRYSRASIYRLMNENKFPKPITLGGRSVFWVRTQIQDFIREQIEKAKEEAA</sequence>
<dbReference type="EMBL" id="PIPN01000005">
    <property type="protein sequence ID" value="RUO28774.1"/>
    <property type="molecule type" value="Genomic_DNA"/>
</dbReference>
<protein>
    <submittedName>
        <fullName evidence="1">Dipicolinate synthase</fullName>
    </submittedName>
</protein>
<dbReference type="Proteomes" id="UP000287410">
    <property type="component" value="Unassembled WGS sequence"/>
</dbReference>
<gene>
    <name evidence="1" type="ORF">CWE12_10695</name>
</gene>
<accession>A0ABY0BWL8</accession>
<dbReference type="Pfam" id="PF05930">
    <property type="entry name" value="Phage_AlpA"/>
    <property type="match status" value="1"/>
</dbReference>
<dbReference type="Gene3D" id="1.10.238.160">
    <property type="match status" value="1"/>
</dbReference>
<evidence type="ECO:0000313" key="2">
    <source>
        <dbReference type="Proteomes" id="UP000287410"/>
    </source>
</evidence>
<name>A0ABY0BWL8_9GAMM</name>
<organism evidence="1 2">
    <name type="scientific">Aliidiomarina sedimenti</name>
    <dbReference type="NCBI Taxonomy" id="1933879"/>
    <lineage>
        <taxon>Bacteria</taxon>
        <taxon>Pseudomonadati</taxon>
        <taxon>Pseudomonadota</taxon>
        <taxon>Gammaproteobacteria</taxon>
        <taxon>Alteromonadales</taxon>
        <taxon>Idiomarinaceae</taxon>
        <taxon>Aliidiomarina</taxon>
    </lineage>
</organism>
<comment type="caution">
    <text evidence="1">The sequence shown here is derived from an EMBL/GenBank/DDBJ whole genome shotgun (WGS) entry which is preliminary data.</text>
</comment>
<evidence type="ECO:0000313" key="1">
    <source>
        <dbReference type="EMBL" id="RUO28774.1"/>
    </source>
</evidence>
<dbReference type="InterPro" id="IPR052931">
    <property type="entry name" value="Prophage_regulatory_activator"/>
</dbReference>
<dbReference type="RefSeq" id="WP_126789710.1">
    <property type="nucleotide sequence ID" value="NZ_PIPN01000005.1"/>
</dbReference>
<proteinExistence type="predicted"/>
<dbReference type="PANTHER" id="PTHR36154">
    <property type="entry name" value="DNA-BINDING TRANSCRIPTIONAL ACTIVATOR ALPA"/>
    <property type="match status" value="1"/>
</dbReference>
<reference evidence="1 2" key="1">
    <citation type="journal article" date="2018" name="Front. Microbiol.">
        <title>Genome-Based Analysis Reveals the Taxonomy and Diversity of the Family Idiomarinaceae.</title>
        <authorList>
            <person name="Liu Y."/>
            <person name="Lai Q."/>
            <person name="Shao Z."/>
        </authorList>
    </citation>
    <scope>NUCLEOTIDE SEQUENCE [LARGE SCALE GENOMIC DNA]</scope>
    <source>
        <strain evidence="1 2">GBSy1</strain>
    </source>
</reference>
<dbReference type="PANTHER" id="PTHR36154:SF1">
    <property type="entry name" value="DNA-BINDING TRANSCRIPTIONAL ACTIVATOR ALPA"/>
    <property type="match status" value="1"/>
</dbReference>
<dbReference type="InterPro" id="IPR010260">
    <property type="entry name" value="AlpA"/>
</dbReference>
<keyword evidence="2" id="KW-1185">Reference proteome</keyword>